<feature type="compositionally biased region" description="Basic and acidic residues" evidence="8">
    <location>
        <begin position="494"/>
        <end position="504"/>
    </location>
</feature>
<name>A0A6H0XZQ0_9PEZI</name>
<evidence type="ECO:0000256" key="7">
    <source>
        <dbReference type="PROSITE-ProRule" id="PRU00042"/>
    </source>
</evidence>
<dbReference type="SUPFAM" id="SSF57667">
    <property type="entry name" value="beta-beta-alpha zinc fingers"/>
    <property type="match status" value="1"/>
</dbReference>
<dbReference type="PROSITE" id="PS50157">
    <property type="entry name" value="ZINC_FINGER_C2H2_2"/>
    <property type="match status" value="2"/>
</dbReference>
<evidence type="ECO:0000259" key="9">
    <source>
        <dbReference type="PROSITE" id="PS50157"/>
    </source>
</evidence>
<feature type="domain" description="C2H2-type" evidence="9">
    <location>
        <begin position="261"/>
        <end position="291"/>
    </location>
</feature>
<feature type="compositionally biased region" description="Low complexity" evidence="8">
    <location>
        <begin position="34"/>
        <end position="60"/>
    </location>
</feature>
<feature type="compositionally biased region" description="Polar residues" evidence="8">
    <location>
        <begin position="211"/>
        <end position="221"/>
    </location>
</feature>
<keyword evidence="4 7" id="KW-0863">Zinc-finger</keyword>
<feature type="compositionally biased region" description="Polar residues" evidence="8">
    <location>
        <begin position="472"/>
        <end position="493"/>
    </location>
</feature>
<keyword evidence="5" id="KW-0862">Zinc</keyword>
<evidence type="ECO:0000313" key="11">
    <source>
        <dbReference type="Proteomes" id="UP000503462"/>
    </source>
</evidence>
<dbReference type="GO" id="GO:0008270">
    <property type="term" value="F:zinc ion binding"/>
    <property type="evidence" value="ECO:0007669"/>
    <property type="project" value="UniProtKB-KW"/>
</dbReference>
<proteinExistence type="predicted"/>
<dbReference type="GO" id="GO:0000978">
    <property type="term" value="F:RNA polymerase II cis-regulatory region sequence-specific DNA binding"/>
    <property type="evidence" value="ECO:0007669"/>
    <property type="project" value="InterPro"/>
</dbReference>
<comment type="subcellular location">
    <subcellularLocation>
        <location evidence="1">Nucleus</location>
    </subcellularLocation>
</comment>
<feature type="domain" description="C2H2-type" evidence="9">
    <location>
        <begin position="233"/>
        <end position="260"/>
    </location>
</feature>
<feature type="compositionally biased region" description="Low complexity" evidence="8">
    <location>
        <begin position="7"/>
        <end position="24"/>
    </location>
</feature>
<evidence type="ECO:0000256" key="1">
    <source>
        <dbReference type="ARBA" id="ARBA00004123"/>
    </source>
</evidence>
<feature type="compositionally biased region" description="Low complexity" evidence="8">
    <location>
        <begin position="90"/>
        <end position="105"/>
    </location>
</feature>
<dbReference type="InterPro" id="IPR036236">
    <property type="entry name" value="Znf_C2H2_sf"/>
</dbReference>
<dbReference type="PANTHER" id="PTHR40626">
    <property type="entry name" value="MIP31509P"/>
    <property type="match status" value="1"/>
</dbReference>
<evidence type="ECO:0000256" key="4">
    <source>
        <dbReference type="ARBA" id="ARBA00022771"/>
    </source>
</evidence>
<dbReference type="InterPro" id="IPR051059">
    <property type="entry name" value="VerF-like"/>
</dbReference>
<evidence type="ECO:0000256" key="2">
    <source>
        <dbReference type="ARBA" id="ARBA00022723"/>
    </source>
</evidence>
<dbReference type="GO" id="GO:0000785">
    <property type="term" value="C:chromatin"/>
    <property type="evidence" value="ECO:0007669"/>
    <property type="project" value="TreeGrafter"/>
</dbReference>
<feature type="region of interest" description="Disordered" evidence="8">
    <location>
        <begin position="188"/>
        <end position="223"/>
    </location>
</feature>
<dbReference type="OrthoDB" id="9439903at2759"/>
<dbReference type="Proteomes" id="UP000503462">
    <property type="component" value="Chromosome 4"/>
</dbReference>
<feature type="region of interest" description="Disordered" evidence="8">
    <location>
        <begin position="1"/>
        <end position="105"/>
    </location>
</feature>
<keyword evidence="6" id="KW-0539">Nucleus</keyword>
<evidence type="ECO:0000256" key="3">
    <source>
        <dbReference type="ARBA" id="ARBA00022737"/>
    </source>
</evidence>
<feature type="compositionally biased region" description="Polar residues" evidence="8">
    <location>
        <begin position="446"/>
        <end position="456"/>
    </location>
</feature>
<protein>
    <recommendedName>
        <fullName evidence="9">C2H2-type domain-containing protein</fullName>
    </recommendedName>
</protein>
<dbReference type="GO" id="GO:0000981">
    <property type="term" value="F:DNA-binding transcription factor activity, RNA polymerase II-specific"/>
    <property type="evidence" value="ECO:0007669"/>
    <property type="project" value="InterPro"/>
</dbReference>
<feature type="region of interest" description="Disordered" evidence="8">
    <location>
        <begin position="472"/>
        <end position="520"/>
    </location>
</feature>
<dbReference type="SMART" id="SM00355">
    <property type="entry name" value="ZnF_C2H2"/>
    <property type="match status" value="2"/>
</dbReference>
<dbReference type="Gene3D" id="3.30.160.60">
    <property type="entry name" value="Classic Zinc Finger"/>
    <property type="match status" value="2"/>
</dbReference>
<keyword evidence="2" id="KW-0479">Metal-binding</keyword>
<dbReference type="GO" id="GO:0005634">
    <property type="term" value="C:nucleus"/>
    <property type="evidence" value="ECO:0007669"/>
    <property type="project" value="UniProtKB-SubCell"/>
</dbReference>
<gene>
    <name evidence="10" type="ORF">AMS68_005769</name>
</gene>
<feature type="region of interest" description="Disordered" evidence="8">
    <location>
        <begin position="439"/>
        <end position="459"/>
    </location>
</feature>
<dbReference type="InterPro" id="IPR013087">
    <property type="entry name" value="Znf_C2H2_type"/>
</dbReference>
<reference evidence="10 11" key="1">
    <citation type="journal article" date="2016" name="Sci. Rep.">
        <title>Peltaster fructicola genome reveals evolution from an invasive phytopathogen to an ectophytic parasite.</title>
        <authorList>
            <person name="Xu C."/>
            <person name="Chen H."/>
            <person name="Gleason M.L."/>
            <person name="Xu J.R."/>
            <person name="Liu H."/>
            <person name="Zhang R."/>
            <person name="Sun G."/>
        </authorList>
    </citation>
    <scope>NUCLEOTIDE SEQUENCE [LARGE SCALE GENOMIC DNA]</scope>
    <source>
        <strain evidence="10 11">LNHT1506</strain>
    </source>
</reference>
<dbReference type="EMBL" id="CP051142">
    <property type="protein sequence ID" value="QIX00252.1"/>
    <property type="molecule type" value="Genomic_DNA"/>
</dbReference>
<dbReference type="PROSITE" id="PS00028">
    <property type="entry name" value="ZINC_FINGER_C2H2_1"/>
    <property type="match status" value="1"/>
</dbReference>
<evidence type="ECO:0000256" key="5">
    <source>
        <dbReference type="ARBA" id="ARBA00022833"/>
    </source>
</evidence>
<organism evidence="10 11">
    <name type="scientific">Peltaster fructicola</name>
    <dbReference type="NCBI Taxonomy" id="286661"/>
    <lineage>
        <taxon>Eukaryota</taxon>
        <taxon>Fungi</taxon>
        <taxon>Dikarya</taxon>
        <taxon>Ascomycota</taxon>
        <taxon>Pezizomycotina</taxon>
        <taxon>Dothideomycetes</taxon>
        <taxon>Dothideomycetes incertae sedis</taxon>
        <taxon>Peltaster</taxon>
    </lineage>
</organism>
<sequence>MDNQFNSSYLPYSQSQQSPAQQAPHMGSYSLPGQASSQQQQQQASQSASTQQSPAQQDASHPTLPPLQSAQNGYAHFGSMSYAHSNNSGAPTPTTAHTPTSSSIANGTASAYSHVSPASAMGPPNAYAHYPMSQSMLYPSPTSTTPLPPSNGLQALRPAIATSLAPLSSLSAPHHLGQQTSFLQNEEAPTHVVGSQGRRGILPSAPGRPPATSQGAGSSIKNMMPQKDADGKYPCLHCNKQYLHAKHLKRHMLRHTGDRPYSCHLCKDTFSRSDILKRHFQKCSIRRGNPTGANHLAHQRRGNNSNRLSMTQQDGPIGLAGLQEVTGGYNNGGLSDNSPTVTGDVSTRSSRANSLISPASMSHRNSIAGLGILGNGGAGEQMSNGQSFAPNMHGYGLPSVSNGNQVPSAYAFSQQPINGAYFSNPSVPQPLSFLNHATSRFDHNHSNSPHQQSPNGDANHAHLEQNRIFNQNSQDGFMNGNVASGASSQNNENIKSEHDQKHFPNDLGNDMSGNGGIVWS</sequence>
<dbReference type="PANTHER" id="PTHR40626:SF12">
    <property type="entry name" value="RFEC"/>
    <property type="match status" value="1"/>
</dbReference>
<keyword evidence="3" id="KW-0677">Repeat</keyword>
<evidence type="ECO:0000256" key="6">
    <source>
        <dbReference type="ARBA" id="ARBA00023242"/>
    </source>
</evidence>
<evidence type="ECO:0000313" key="10">
    <source>
        <dbReference type="EMBL" id="QIX00252.1"/>
    </source>
</evidence>
<dbReference type="AlphaFoldDB" id="A0A6H0XZQ0"/>
<evidence type="ECO:0000256" key="8">
    <source>
        <dbReference type="SAM" id="MobiDB-lite"/>
    </source>
</evidence>
<accession>A0A6H0XZQ0</accession>
<keyword evidence="11" id="KW-1185">Reference proteome</keyword>